<dbReference type="EMBL" id="SZYD01000003">
    <property type="protein sequence ID" value="KAD6794829.1"/>
    <property type="molecule type" value="Genomic_DNA"/>
</dbReference>
<evidence type="ECO:0000256" key="2">
    <source>
        <dbReference type="SAM" id="MobiDB-lite"/>
    </source>
</evidence>
<gene>
    <name evidence="4" type="ORF">E3N88_05725</name>
</gene>
<feature type="region of interest" description="Disordered" evidence="2">
    <location>
        <begin position="128"/>
        <end position="155"/>
    </location>
</feature>
<proteinExistence type="inferred from homology"/>
<feature type="region of interest" description="Disordered" evidence="2">
    <location>
        <begin position="1"/>
        <end position="24"/>
    </location>
</feature>
<protein>
    <recommendedName>
        <fullName evidence="3">Remorin C-terminal domain-containing protein</fullName>
    </recommendedName>
</protein>
<dbReference type="InterPro" id="IPR005516">
    <property type="entry name" value="Remorin_C"/>
</dbReference>
<evidence type="ECO:0000256" key="1">
    <source>
        <dbReference type="ARBA" id="ARBA00005711"/>
    </source>
</evidence>
<evidence type="ECO:0000313" key="4">
    <source>
        <dbReference type="EMBL" id="KAD6794829.1"/>
    </source>
</evidence>
<dbReference type="PANTHER" id="PTHR31471:SF3">
    <property type="entry name" value="OS11G0616300 PROTEIN"/>
    <property type="match status" value="1"/>
</dbReference>
<dbReference type="OrthoDB" id="431557at2759"/>
<feature type="domain" description="Remorin C-terminal" evidence="3">
    <location>
        <begin position="220"/>
        <end position="309"/>
    </location>
</feature>
<dbReference type="Proteomes" id="UP000326396">
    <property type="component" value="Linkage Group LG11"/>
</dbReference>
<sequence>MAKTDGAPSAKGRPGFSFTVGSRKNLPSKWDDAEKWLINGRDSPANFMLKQCSINGSVIKHEEKHQETEGFVDELESKIVSLNHHHAISDKAFGYVILKDKLTNEEEAIFPKFKCLGAMVVKNKDTGTEMTPAGSSTGSRCPTPLKNLSPPRHNTPENRLLMDQSGSPLECDLADKLQPWTPFDAIDSNWKSLEDEEDEISKSLRHFGMENETILGPRPSAWEEQEISESCLRYQMKEAKIEAWVNLQKAKAEAQTRKLEVKIQKMRSKHEDKLMKKMTFVRLKAEELRVAARLHHSEMIGKSNKTLNHHLNGRVSGHCGCLVRLDASAHIAFDSLILPG</sequence>
<comment type="caution">
    <text evidence="4">The sequence shown here is derived from an EMBL/GenBank/DDBJ whole genome shotgun (WGS) entry which is preliminary data.</text>
</comment>
<organism evidence="4 5">
    <name type="scientific">Mikania micrantha</name>
    <name type="common">bitter vine</name>
    <dbReference type="NCBI Taxonomy" id="192012"/>
    <lineage>
        <taxon>Eukaryota</taxon>
        <taxon>Viridiplantae</taxon>
        <taxon>Streptophyta</taxon>
        <taxon>Embryophyta</taxon>
        <taxon>Tracheophyta</taxon>
        <taxon>Spermatophyta</taxon>
        <taxon>Magnoliopsida</taxon>
        <taxon>eudicotyledons</taxon>
        <taxon>Gunneridae</taxon>
        <taxon>Pentapetalae</taxon>
        <taxon>asterids</taxon>
        <taxon>campanulids</taxon>
        <taxon>Asterales</taxon>
        <taxon>Asteraceae</taxon>
        <taxon>Asteroideae</taxon>
        <taxon>Heliantheae alliance</taxon>
        <taxon>Eupatorieae</taxon>
        <taxon>Mikania</taxon>
    </lineage>
</organism>
<comment type="similarity">
    <text evidence="1">Belongs to the remorin family.</text>
</comment>
<keyword evidence="5" id="KW-1185">Reference proteome</keyword>
<name>A0A5N6PPQ2_9ASTR</name>
<evidence type="ECO:0000313" key="5">
    <source>
        <dbReference type="Proteomes" id="UP000326396"/>
    </source>
</evidence>
<evidence type="ECO:0000259" key="3">
    <source>
        <dbReference type="Pfam" id="PF03763"/>
    </source>
</evidence>
<dbReference type="Pfam" id="PF03763">
    <property type="entry name" value="Remorin_C"/>
    <property type="match status" value="1"/>
</dbReference>
<reference evidence="4 5" key="1">
    <citation type="submission" date="2019-05" db="EMBL/GenBank/DDBJ databases">
        <title>Mikania micrantha, genome provides insights into the molecular mechanism of rapid growth.</title>
        <authorList>
            <person name="Liu B."/>
        </authorList>
    </citation>
    <scope>NUCLEOTIDE SEQUENCE [LARGE SCALE GENOMIC DNA]</scope>
    <source>
        <strain evidence="4">NLD-2019</strain>
        <tissue evidence="4">Leaf</tissue>
    </source>
</reference>
<accession>A0A5N6PPQ2</accession>
<dbReference type="AlphaFoldDB" id="A0A5N6PPQ2"/>
<dbReference type="PANTHER" id="PTHR31471">
    <property type="entry name" value="OS02G0116800 PROTEIN"/>
    <property type="match status" value="1"/>
</dbReference>